<organism evidence="8 9">
    <name type="scientific">Thioalkalicoccus limnaeus</name>
    <dbReference type="NCBI Taxonomy" id="120681"/>
    <lineage>
        <taxon>Bacteria</taxon>
        <taxon>Pseudomonadati</taxon>
        <taxon>Pseudomonadota</taxon>
        <taxon>Gammaproteobacteria</taxon>
        <taxon>Chromatiales</taxon>
        <taxon>Chromatiaceae</taxon>
        <taxon>Thioalkalicoccus</taxon>
    </lineage>
</organism>
<proteinExistence type="predicted"/>
<evidence type="ECO:0000256" key="4">
    <source>
        <dbReference type="ARBA" id="ARBA00022763"/>
    </source>
</evidence>
<evidence type="ECO:0000256" key="1">
    <source>
        <dbReference type="ARBA" id="ARBA00001286"/>
    </source>
</evidence>
<dbReference type="GO" id="GO:0003908">
    <property type="term" value="F:methylated-DNA-[protein]-cysteine S-methyltransferase activity"/>
    <property type="evidence" value="ECO:0007669"/>
    <property type="project" value="UniProtKB-EC"/>
</dbReference>
<accession>A0ABV4BD78</accession>
<dbReference type="RefSeq" id="WP_369666857.1">
    <property type="nucleotide sequence ID" value="NZ_JBDKXB010000008.1"/>
</dbReference>
<reference evidence="8 9" key="1">
    <citation type="submission" date="2024-05" db="EMBL/GenBank/DDBJ databases">
        <title>Genome Sequence and Characterization of the New Strain Purple Sulfur Bacterium of Genus Thioalkalicoccus.</title>
        <authorList>
            <person name="Bryantseva I.A."/>
            <person name="Kyndt J.A."/>
            <person name="Imhoff J.F."/>
        </authorList>
    </citation>
    <scope>NUCLEOTIDE SEQUENCE [LARGE SCALE GENOMIC DNA]</scope>
    <source>
        <strain evidence="8 9">Um2</strain>
    </source>
</reference>
<name>A0ABV4BD78_9GAMM</name>
<keyword evidence="4" id="KW-0227">DNA damage</keyword>
<dbReference type="InterPro" id="IPR036217">
    <property type="entry name" value="MethylDNA_cys_MeTrfase_DNAb"/>
</dbReference>
<protein>
    <submittedName>
        <fullName evidence="8">Methylated-DNA--[protein]-cysteine S-methyltransferase</fullName>
        <ecNumber evidence="8">2.1.1.63</ecNumber>
    </submittedName>
</protein>
<evidence type="ECO:0000256" key="6">
    <source>
        <dbReference type="ARBA" id="ARBA00049348"/>
    </source>
</evidence>
<dbReference type="InterPro" id="IPR014048">
    <property type="entry name" value="MethylDNA_cys_MeTrfase_DNA-bd"/>
</dbReference>
<dbReference type="PANTHER" id="PTHR10815:SF13">
    <property type="entry name" value="METHYLATED-DNA--PROTEIN-CYSTEINE METHYLTRANSFERASE"/>
    <property type="match status" value="1"/>
</dbReference>
<keyword evidence="3 8" id="KW-0808">Transferase</keyword>
<gene>
    <name evidence="8" type="ORF">ABC977_08650</name>
</gene>
<evidence type="ECO:0000313" key="9">
    <source>
        <dbReference type="Proteomes" id="UP001564408"/>
    </source>
</evidence>
<dbReference type="GO" id="GO:0032259">
    <property type="term" value="P:methylation"/>
    <property type="evidence" value="ECO:0007669"/>
    <property type="project" value="UniProtKB-KW"/>
</dbReference>
<evidence type="ECO:0000259" key="7">
    <source>
        <dbReference type="Pfam" id="PF01035"/>
    </source>
</evidence>
<keyword evidence="2 8" id="KW-0489">Methyltransferase</keyword>
<comment type="caution">
    <text evidence="8">The sequence shown here is derived from an EMBL/GenBank/DDBJ whole genome shotgun (WGS) entry which is preliminary data.</text>
</comment>
<comment type="catalytic activity">
    <reaction evidence="1">
        <text>a 4-O-methyl-thymidine in DNA + L-cysteinyl-[protein] = a thymidine in DNA + S-methyl-L-cysteinyl-[protein]</text>
        <dbReference type="Rhea" id="RHEA:53428"/>
        <dbReference type="Rhea" id="RHEA-COMP:10131"/>
        <dbReference type="Rhea" id="RHEA-COMP:10132"/>
        <dbReference type="Rhea" id="RHEA-COMP:13555"/>
        <dbReference type="Rhea" id="RHEA-COMP:13556"/>
        <dbReference type="ChEBI" id="CHEBI:29950"/>
        <dbReference type="ChEBI" id="CHEBI:82612"/>
        <dbReference type="ChEBI" id="CHEBI:137386"/>
        <dbReference type="ChEBI" id="CHEBI:137387"/>
        <dbReference type="EC" id="2.1.1.63"/>
    </reaction>
</comment>
<dbReference type="CDD" id="cd06445">
    <property type="entry name" value="ATase"/>
    <property type="match status" value="1"/>
</dbReference>
<evidence type="ECO:0000256" key="2">
    <source>
        <dbReference type="ARBA" id="ARBA00022603"/>
    </source>
</evidence>
<dbReference type="Gene3D" id="1.10.10.10">
    <property type="entry name" value="Winged helix-like DNA-binding domain superfamily/Winged helix DNA-binding domain"/>
    <property type="match status" value="1"/>
</dbReference>
<dbReference type="InterPro" id="IPR001497">
    <property type="entry name" value="MethylDNA_cys_MeTrfase_AS"/>
</dbReference>
<dbReference type="NCBIfam" id="TIGR00589">
    <property type="entry name" value="ogt"/>
    <property type="match status" value="1"/>
</dbReference>
<dbReference type="PANTHER" id="PTHR10815">
    <property type="entry name" value="METHYLATED-DNA--PROTEIN-CYSTEINE METHYLTRANSFERASE"/>
    <property type="match status" value="1"/>
</dbReference>
<keyword evidence="9" id="KW-1185">Reference proteome</keyword>
<dbReference type="PROSITE" id="PS00374">
    <property type="entry name" value="MGMT"/>
    <property type="match status" value="1"/>
</dbReference>
<dbReference type="InterPro" id="IPR036388">
    <property type="entry name" value="WH-like_DNA-bd_sf"/>
</dbReference>
<dbReference type="SUPFAM" id="SSF53155">
    <property type="entry name" value="Methylated DNA-protein cysteine methyltransferase domain"/>
    <property type="match status" value="1"/>
</dbReference>
<evidence type="ECO:0000256" key="5">
    <source>
        <dbReference type="ARBA" id="ARBA00023204"/>
    </source>
</evidence>
<feature type="domain" description="Methylated-DNA-[protein]-cysteine S-methyltransferase DNA binding" evidence="7">
    <location>
        <begin position="92"/>
        <end position="173"/>
    </location>
</feature>
<comment type="catalytic activity">
    <reaction evidence="6">
        <text>a 6-O-methyl-2'-deoxyguanosine in DNA + L-cysteinyl-[protein] = S-methyl-L-cysteinyl-[protein] + a 2'-deoxyguanosine in DNA</text>
        <dbReference type="Rhea" id="RHEA:24000"/>
        <dbReference type="Rhea" id="RHEA-COMP:10131"/>
        <dbReference type="Rhea" id="RHEA-COMP:10132"/>
        <dbReference type="Rhea" id="RHEA-COMP:11367"/>
        <dbReference type="Rhea" id="RHEA-COMP:11368"/>
        <dbReference type="ChEBI" id="CHEBI:29950"/>
        <dbReference type="ChEBI" id="CHEBI:82612"/>
        <dbReference type="ChEBI" id="CHEBI:85445"/>
        <dbReference type="ChEBI" id="CHEBI:85448"/>
        <dbReference type="EC" id="2.1.1.63"/>
    </reaction>
</comment>
<keyword evidence="5" id="KW-0234">DNA repair</keyword>
<dbReference type="InterPro" id="IPR036631">
    <property type="entry name" value="MGMT_N_sf"/>
</dbReference>
<evidence type="ECO:0000256" key="3">
    <source>
        <dbReference type="ARBA" id="ARBA00022679"/>
    </source>
</evidence>
<dbReference type="Proteomes" id="UP001564408">
    <property type="component" value="Unassembled WGS sequence"/>
</dbReference>
<evidence type="ECO:0000313" key="8">
    <source>
        <dbReference type="EMBL" id="MEY6432471.1"/>
    </source>
</evidence>
<dbReference type="Pfam" id="PF01035">
    <property type="entry name" value="DNA_binding_1"/>
    <property type="match status" value="1"/>
</dbReference>
<sequence length="178" mass="19679">MDVTRKASREAPIIARLTRHRSRDRVRTARLGTPFGPIAIEWDEQFVRRVVLAPSDGDDGDPLPDAFRCQFEAYLADPGHPFRVPLRPIGTAFQQRVWAALRAIPPGATRTYGDLAATLETAPRAIGQACRTNPLPILIPCHRVVARSGLGGFSGENGGRQLAIKRWLLQHEGYLARP</sequence>
<dbReference type="EMBL" id="JBDKXB010000008">
    <property type="protein sequence ID" value="MEY6432471.1"/>
    <property type="molecule type" value="Genomic_DNA"/>
</dbReference>
<dbReference type="EC" id="2.1.1.63" evidence="8"/>
<dbReference type="SUPFAM" id="SSF46767">
    <property type="entry name" value="Methylated DNA-protein cysteine methyltransferase, C-terminal domain"/>
    <property type="match status" value="1"/>
</dbReference>